<evidence type="ECO:0000256" key="4">
    <source>
        <dbReference type="ARBA" id="ARBA00033298"/>
    </source>
</evidence>
<proteinExistence type="predicted"/>
<dbReference type="InterPro" id="IPR037523">
    <property type="entry name" value="VOC_core"/>
</dbReference>
<reference evidence="6 7" key="1">
    <citation type="journal article" date="2019" name="ISME J.">
        <title>Insights into ecological role of a new deltaproteobacterial order Candidatus Acidulodesulfobacterales by metagenomics and metatranscriptomics.</title>
        <authorList>
            <person name="Tan S."/>
            <person name="Liu J."/>
            <person name="Fang Y."/>
            <person name="Hedlund B.P."/>
            <person name="Lian Z.H."/>
            <person name="Huang L.Y."/>
            <person name="Li J.T."/>
            <person name="Huang L.N."/>
            <person name="Li W.J."/>
            <person name="Jiang H.C."/>
            <person name="Dong H.L."/>
            <person name="Shu W.S."/>
        </authorList>
    </citation>
    <scope>NUCLEOTIDE SEQUENCE [LARGE SCALE GENOMIC DNA]</scope>
    <source>
        <strain evidence="6">AP1</strain>
    </source>
</reference>
<evidence type="ECO:0000256" key="2">
    <source>
        <dbReference type="ARBA" id="ARBA00030892"/>
    </source>
</evidence>
<comment type="caution">
    <text evidence="6">The sequence shown here is derived from an EMBL/GenBank/DDBJ whole genome shotgun (WGS) entry which is preliminary data.</text>
</comment>
<sequence>MKLIHAAVKTKYLDQSLTFYTNILNLKIKEKRYIEVHKVTLVFLKDDESNFELELIYEEKESLDFISSNENGKECSFAHFAFMTDNIDKDFITMKEKGAVFTRDPFYSLDKTMKLAFLKDPNNITIELIQYL</sequence>
<dbReference type="PANTHER" id="PTHR46036">
    <property type="entry name" value="LACTOYLGLUTATHIONE LYASE"/>
    <property type="match status" value="1"/>
</dbReference>
<dbReference type="GO" id="GO:0004462">
    <property type="term" value="F:lactoylglutathione lyase activity"/>
    <property type="evidence" value="ECO:0007669"/>
    <property type="project" value="TreeGrafter"/>
</dbReference>
<dbReference type="PROSITE" id="PS51819">
    <property type="entry name" value="VOC"/>
    <property type="match status" value="1"/>
</dbReference>
<organism evidence="6 7">
    <name type="scientific">Candidatus Acididesulfobacter diazotrophicus</name>
    <dbReference type="NCBI Taxonomy" id="2597226"/>
    <lineage>
        <taxon>Bacteria</taxon>
        <taxon>Deltaproteobacteria</taxon>
        <taxon>Candidatus Acidulodesulfobacterales</taxon>
        <taxon>Candidatus Acididesulfobacter</taxon>
    </lineage>
</organism>
<dbReference type="GO" id="GO:0005737">
    <property type="term" value="C:cytoplasm"/>
    <property type="evidence" value="ECO:0007669"/>
    <property type="project" value="TreeGrafter"/>
</dbReference>
<dbReference type="Gene3D" id="3.10.180.10">
    <property type="entry name" value="2,3-Dihydroxybiphenyl 1,2-Dioxygenase, domain 1"/>
    <property type="match status" value="1"/>
</dbReference>
<evidence type="ECO:0000256" key="3">
    <source>
        <dbReference type="ARBA" id="ARBA00032460"/>
    </source>
</evidence>
<dbReference type="GO" id="GO:0019243">
    <property type="term" value="P:methylglyoxal catabolic process to D-lactate via S-lactoyl-glutathione"/>
    <property type="evidence" value="ECO:0007669"/>
    <property type="project" value="TreeGrafter"/>
</dbReference>
<dbReference type="AlphaFoldDB" id="A0A519BNM7"/>
<feature type="domain" description="VOC" evidence="5">
    <location>
        <begin position="2"/>
        <end position="131"/>
    </location>
</feature>
<name>A0A519BNM7_9DELT</name>
<dbReference type="Proteomes" id="UP000319296">
    <property type="component" value="Unassembled WGS sequence"/>
</dbReference>
<accession>A0A519BNM7</accession>
<dbReference type="SUPFAM" id="SSF54593">
    <property type="entry name" value="Glyoxalase/Bleomycin resistance protein/Dihydroxybiphenyl dioxygenase"/>
    <property type="match status" value="1"/>
</dbReference>
<evidence type="ECO:0000313" key="7">
    <source>
        <dbReference type="Proteomes" id="UP000319296"/>
    </source>
</evidence>
<evidence type="ECO:0000313" key="6">
    <source>
        <dbReference type="EMBL" id="RZD18871.1"/>
    </source>
</evidence>
<protein>
    <recommendedName>
        <fullName evidence="2">Aldoketomutase</fullName>
    </recommendedName>
    <alternativeName>
        <fullName evidence="1">Ketone-aldehyde mutase</fullName>
    </alternativeName>
    <alternativeName>
        <fullName evidence="3">Methylglyoxalase</fullName>
    </alternativeName>
    <alternativeName>
        <fullName evidence="4">S-D-lactoylglutathione methylglyoxal lyase</fullName>
    </alternativeName>
</protein>
<dbReference type="InterPro" id="IPR004360">
    <property type="entry name" value="Glyas_Fos-R_dOase_dom"/>
</dbReference>
<dbReference type="PANTHER" id="PTHR46036:SF5">
    <property type="entry name" value="LACTOYLGLUTATHIONE LYASE"/>
    <property type="match status" value="1"/>
</dbReference>
<dbReference type="EMBL" id="SGBB01000004">
    <property type="protein sequence ID" value="RZD18871.1"/>
    <property type="molecule type" value="Genomic_DNA"/>
</dbReference>
<gene>
    <name evidence="6" type="ORF">EVG15_03400</name>
</gene>
<evidence type="ECO:0000259" key="5">
    <source>
        <dbReference type="PROSITE" id="PS51819"/>
    </source>
</evidence>
<dbReference type="InterPro" id="IPR029068">
    <property type="entry name" value="Glyas_Bleomycin-R_OHBP_Dase"/>
</dbReference>
<dbReference type="Pfam" id="PF00903">
    <property type="entry name" value="Glyoxalase"/>
    <property type="match status" value="1"/>
</dbReference>
<evidence type="ECO:0000256" key="1">
    <source>
        <dbReference type="ARBA" id="ARBA00030291"/>
    </source>
</evidence>